<dbReference type="SUPFAM" id="SSF56349">
    <property type="entry name" value="DNA breaking-rejoining enzymes"/>
    <property type="match status" value="1"/>
</dbReference>
<dbReference type="PANTHER" id="PTHR21446:SF12">
    <property type="entry name" value="POTASSIUM CHANNEL TETRAMERIZATION DOMAIN CONTAINING 1"/>
    <property type="match status" value="1"/>
</dbReference>
<accession>A0A8B6C1Y0</accession>
<keyword evidence="4" id="KW-0233">DNA recombination</keyword>
<dbReference type="GO" id="GO:0006310">
    <property type="term" value="P:DNA recombination"/>
    <property type="evidence" value="ECO:0007669"/>
    <property type="project" value="UniProtKB-KW"/>
</dbReference>
<dbReference type="GO" id="GO:0015074">
    <property type="term" value="P:DNA integration"/>
    <property type="evidence" value="ECO:0007669"/>
    <property type="project" value="InterPro"/>
</dbReference>
<evidence type="ECO:0000256" key="1">
    <source>
        <dbReference type="ARBA" id="ARBA00022499"/>
    </source>
</evidence>
<keyword evidence="7" id="KW-1185">Reference proteome</keyword>
<dbReference type="OrthoDB" id="6123923at2759"/>
<evidence type="ECO:0000259" key="5">
    <source>
        <dbReference type="Pfam" id="PF12012"/>
    </source>
</evidence>
<evidence type="ECO:0000256" key="3">
    <source>
        <dbReference type="ARBA" id="ARBA00022843"/>
    </source>
</evidence>
<dbReference type="EMBL" id="UYJE01001096">
    <property type="protein sequence ID" value="VDH99058.1"/>
    <property type="molecule type" value="Genomic_DNA"/>
</dbReference>
<name>A0A8B6C1Y0_MYTGA</name>
<gene>
    <name evidence="6" type="ORF">MGAL_10B093202</name>
</gene>
<dbReference type="GO" id="GO:0003677">
    <property type="term" value="F:DNA binding"/>
    <property type="evidence" value="ECO:0007669"/>
    <property type="project" value="InterPro"/>
</dbReference>
<dbReference type="PANTHER" id="PTHR21446">
    <property type="entry name" value="DUF3504 DOMAIN-CONTAINING PROTEIN"/>
    <property type="match status" value="1"/>
</dbReference>
<dbReference type="Pfam" id="PF12012">
    <property type="entry name" value="DUF3504"/>
    <property type="match status" value="1"/>
</dbReference>
<evidence type="ECO:0000256" key="4">
    <source>
        <dbReference type="ARBA" id="ARBA00023172"/>
    </source>
</evidence>
<protein>
    <recommendedName>
        <fullName evidence="5">ZMYM2-like/QRICH1 C-terminal domain-containing protein</fullName>
    </recommendedName>
</protein>
<dbReference type="InterPro" id="IPR052787">
    <property type="entry name" value="MAVS"/>
</dbReference>
<comment type="caution">
    <text evidence="6">The sequence shown here is derived from an EMBL/GenBank/DDBJ whole genome shotgun (WGS) entry which is preliminary data.</text>
</comment>
<keyword evidence="3" id="KW-0832">Ubl conjugation</keyword>
<feature type="domain" description="ZMYM2-like/QRICH1 C-terminal" evidence="5">
    <location>
        <begin position="145"/>
        <end position="285"/>
    </location>
</feature>
<keyword evidence="1" id="KW-1017">Isopeptide bond</keyword>
<evidence type="ECO:0000313" key="6">
    <source>
        <dbReference type="EMBL" id="VDH99058.1"/>
    </source>
</evidence>
<dbReference type="Gene3D" id="1.10.443.10">
    <property type="entry name" value="Intergrase catalytic core"/>
    <property type="match status" value="1"/>
</dbReference>
<dbReference type="AlphaFoldDB" id="A0A8B6C1Y0"/>
<sequence>MATKRFASLTADEIEKKKMLINSKETIKSNQKAARLLKAYLKATDEDEQFEEYNSGKLNEVLGHFYMNARKQDGEHYKATSFENTRHALNRHLNGVPYSRKIDIIKDPEFCDANECFKAALAELKRLGKGSVDHHPVINETDRMKLYESIIMIPDAPEALLNKVQFDIRLYFCRRSQENMHGMTKSTFKVLNDPKTGLKYVAKCEDELTKNHRGNDRESTSGVMPEFPGSPYCPVKSYETYISKLHPLCTSLWQRPKESFNDDDTIWYCNSRLGEKTLAKFMTKLSEGAKLSQIYTNHSIRATGATILTKSMFNPSQKMAVTGHKSVQSLTVYQRTDTEEKIAMGHAMGKSLATQNSAVLALPAPENSTLLALPPPETVNESTSIVPMIEECGDGPSACRSVAISELQGLNISDLFADFQSSSLQTETIANISNVQNKPILPAFSGCTIGTINFNFNVSK</sequence>
<organism evidence="6 7">
    <name type="scientific">Mytilus galloprovincialis</name>
    <name type="common">Mediterranean mussel</name>
    <dbReference type="NCBI Taxonomy" id="29158"/>
    <lineage>
        <taxon>Eukaryota</taxon>
        <taxon>Metazoa</taxon>
        <taxon>Spiralia</taxon>
        <taxon>Lophotrochozoa</taxon>
        <taxon>Mollusca</taxon>
        <taxon>Bivalvia</taxon>
        <taxon>Autobranchia</taxon>
        <taxon>Pteriomorphia</taxon>
        <taxon>Mytilida</taxon>
        <taxon>Mytiloidea</taxon>
        <taxon>Mytilidae</taxon>
        <taxon>Mytilinae</taxon>
        <taxon>Mytilus</taxon>
    </lineage>
</organism>
<evidence type="ECO:0000256" key="2">
    <source>
        <dbReference type="ARBA" id="ARBA00022553"/>
    </source>
</evidence>
<evidence type="ECO:0000313" key="7">
    <source>
        <dbReference type="Proteomes" id="UP000596742"/>
    </source>
</evidence>
<keyword evidence="2" id="KW-0597">Phosphoprotein</keyword>
<proteinExistence type="predicted"/>
<reference evidence="6" key="1">
    <citation type="submission" date="2018-11" db="EMBL/GenBank/DDBJ databases">
        <authorList>
            <person name="Alioto T."/>
            <person name="Alioto T."/>
        </authorList>
    </citation>
    <scope>NUCLEOTIDE SEQUENCE</scope>
</reference>
<dbReference type="InterPro" id="IPR011010">
    <property type="entry name" value="DNA_brk_join_enz"/>
</dbReference>
<dbReference type="InterPro" id="IPR021893">
    <property type="entry name" value="ZMYM2-like_C"/>
</dbReference>
<dbReference type="Proteomes" id="UP000596742">
    <property type="component" value="Unassembled WGS sequence"/>
</dbReference>
<dbReference type="InterPro" id="IPR013762">
    <property type="entry name" value="Integrase-like_cat_sf"/>
</dbReference>